<sequence length="195" mass="23120">MKNRILHICDDQFLSTNKRKLFDIFINNGYPRSILKQLIYNSEYYDGQLDRDAPQDFKYRRLPFIENLTNKITALFKPHSNIRIGKYSCINNKSLFSRVKDHTPTMYTTNTIYKLPCLGCDGCYIGQTSQWLKQRITQHKSDCQKYKNTCAVVDHCINTGHQFDYTNVEILQTVQHYKNRLFLEMCYITKTKKCN</sequence>
<feature type="domain" description="Helix-turn-helix" evidence="1">
    <location>
        <begin position="1"/>
        <end position="38"/>
    </location>
</feature>
<accession>A0A6P7GNH2</accession>
<name>A0A6P7GNH2_DIAVI</name>
<dbReference type="Pfam" id="PF26215">
    <property type="entry name" value="HTH_animal"/>
    <property type="match status" value="1"/>
</dbReference>
<protein>
    <submittedName>
        <fullName evidence="2">Uncharacterized protein LOC114344818</fullName>
    </submittedName>
</protein>
<dbReference type="AlphaFoldDB" id="A0A6P7GNH2"/>
<dbReference type="RefSeq" id="XP_028151451.1">
    <property type="nucleotide sequence ID" value="XM_028295650.1"/>
</dbReference>
<evidence type="ECO:0000313" key="2">
    <source>
        <dbReference type="RefSeq" id="XP_028151451.1"/>
    </source>
</evidence>
<reference evidence="2" key="1">
    <citation type="submission" date="2025-08" db="UniProtKB">
        <authorList>
            <consortium name="RefSeq"/>
        </authorList>
    </citation>
    <scope>IDENTIFICATION</scope>
    <source>
        <tissue evidence="2">Whole insect</tissue>
    </source>
</reference>
<organism evidence="2">
    <name type="scientific">Diabrotica virgifera virgifera</name>
    <name type="common">western corn rootworm</name>
    <dbReference type="NCBI Taxonomy" id="50390"/>
    <lineage>
        <taxon>Eukaryota</taxon>
        <taxon>Metazoa</taxon>
        <taxon>Ecdysozoa</taxon>
        <taxon>Arthropoda</taxon>
        <taxon>Hexapoda</taxon>
        <taxon>Insecta</taxon>
        <taxon>Pterygota</taxon>
        <taxon>Neoptera</taxon>
        <taxon>Endopterygota</taxon>
        <taxon>Coleoptera</taxon>
        <taxon>Polyphaga</taxon>
        <taxon>Cucujiformia</taxon>
        <taxon>Chrysomeloidea</taxon>
        <taxon>Chrysomelidae</taxon>
        <taxon>Galerucinae</taxon>
        <taxon>Diabroticina</taxon>
        <taxon>Diabroticites</taxon>
        <taxon>Diabrotica</taxon>
    </lineage>
</organism>
<dbReference type="InterPro" id="IPR058912">
    <property type="entry name" value="HTH_animal"/>
</dbReference>
<proteinExistence type="predicted"/>
<evidence type="ECO:0000259" key="1">
    <source>
        <dbReference type="Pfam" id="PF26215"/>
    </source>
</evidence>
<gene>
    <name evidence="2" type="primary">LOC114344818</name>
</gene>
<dbReference type="Gene3D" id="3.40.1440.10">
    <property type="entry name" value="GIY-YIG endonuclease"/>
    <property type="match status" value="1"/>
</dbReference>
<dbReference type="InterPro" id="IPR035901">
    <property type="entry name" value="GIY-YIG_endonuc_sf"/>
</dbReference>
<dbReference type="InParanoid" id="A0A6P7GNH2"/>